<dbReference type="CDD" id="cd00082">
    <property type="entry name" value="HisKA"/>
    <property type="match status" value="1"/>
</dbReference>
<dbReference type="InterPro" id="IPR003661">
    <property type="entry name" value="HisK_dim/P_dom"/>
</dbReference>
<comment type="catalytic activity">
    <reaction evidence="1">
        <text>ATP + protein L-histidine = ADP + protein N-phospho-L-histidine.</text>
        <dbReference type="EC" id="2.7.13.3"/>
    </reaction>
</comment>
<organism evidence="8 9">
    <name type="scientific">Spirosoma linguale (strain ATCC 33905 / DSM 74 / LMG 10896 / Claus 1)</name>
    <dbReference type="NCBI Taxonomy" id="504472"/>
    <lineage>
        <taxon>Bacteria</taxon>
        <taxon>Pseudomonadati</taxon>
        <taxon>Bacteroidota</taxon>
        <taxon>Cytophagia</taxon>
        <taxon>Cytophagales</taxon>
        <taxon>Cytophagaceae</taxon>
        <taxon>Spirosoma</taxon>
    </lineage>
</organism>
<evidence type="ECO:0000256" key="3">
    <source>
        <dbReference type="ARBA" id="ARBA00022553"/>
    </source>
</evidence>
<evidence type="ECO:0000256" key="6">
    <source>
        <dbReference type="ARBA" id="ARBA00023012"/>
    </source>
</evidence>
<dbReference type="STRING" id="504472.Slin_3714"/>
<evidence type="ECO:0000259" key="7">
    <source>
        <dbReference type="PROSITE" id="PS50109"/>
    </source>
</evidence>
<dbReference type="KEGG" id="sli:Slin_3714"/>
<keyword evidence="6" id="KW-0902">Two-component regulatory system</keyword>
<evidence type="ECO:0000256" key="5">
    <source>
        <dbReference type="ARBA" id="ARBA00022777"/>
    </source>
</evidence>
<evidence type="ECO:0000256" key="1">
    <source>
        <dbReference type="ARBA" id="ARBA00000085"/>
    </source>
</evidence>
<dbReference type="Pfam" id="PF00512">
    <property type="entry name" value="HisKA"/>
    <property type="match status" value="1"/>
</dbReference>
<dbReference type="RefSeq" id="WP_012928232.1">
    <property type="nucleotide sequence ID" value="NC_013730.1"/>
</dbReference>
<dbReference type="PROSITE" id="PS50109">
    <property type="entry name" value="HIS_KIN"/>
    <property type="match status" value="1"/>
</dbReference>
<keyword evidence="4" id="KW-0808">Transferase</keyword>
<dbReference type="HOGENOM" id="CLU_000445_114_39_10"/>
<gene>
    <name evidence="8" type="ordered locus">Slin_3714</name>
</gene>
<dbReference type="eggNOG" id="COG2205">
    <property type="taxonomic scope" value="Bacteria"/>
</dbReference>
<dbReference type="InterPro" id="IPR036097">
    <property type="entry name" value="HisK_dim/P_sf"/>
</dbReference>
<evidence type="ECO:0000256" key="4">
    <source>
        <dbReference type="ARBA" id="ARBA00022679"/>
    </source>
</evidence>
<reference evidence="8 9" key="1">
    <citation type="journal article" date="2010" name="Stand. Genomic Sci.">
        <title>Complete genome sequence of Spirosoma linguale type strain (1).</title>
        <authorList>
            <person name="Lail K."/>
            <person name="Sikorski J."/>
            <person name="Saunders E."/>
            <person name="Lapidus A."/>
            <person name="Glavina Del Rio T."/>
            <person name="Copeland A."/>
            <person name="Tice H."/>
            <person name="Cheng J.-F."/>
            <person name="Lucas S."/>
            <person name="Nolan M."/>
            <person name="Bruce D."/>
            <person name="Goodwin L."/>
            <person name="Pitluck S."/>
            <person name="Ivanova N."/>
            <person name="Mavromatis K."/>
            <person name="Ovchinnikova G."/>
            <person name="Pati A."/>
            <person name="Chen A."/>
            <person name="Palaniappan K."/>
            <person name="Land M."/>
            <person name="Hauser L."/>
            <person name="Chang Y.-J."/>
            <person name="Jeffries C.D."/>
            <person name="Chain P."/>
            <person name="Brettin T."/>
            <person name="Detter J.C."/>
            <person name="Schuetze A."/>
            <person name="Rohde M."/>
            <person name="Tindall B.J."/>
            <person name="Goeker M."/>
            <person name="Bristow J."/>
            <person name="Eisen J.A."/>
            <person name="Markowitz V."/>
            <person name="Hugenholtz P."/>
            <person name="Kyrpides N.C."/>
            <person name="Klenk H.-P."/>
            <person name="Chen F."/>
        </authorList>
    </citation>
    <scope>NUCLEOTIDE SEQUENCE [LARGE SCALE GENOMIC DNA]</scope>
    <source>
        <strain evidence="9">ATCC 33905 / DSM 74 / LMG 10896 / Claus 1</strain>
    </source>
</reference>
<dbReference type="PRINTS" id="PR00344">
    <property type="entry name" value="BCTRLSENSOR"/>
</dbReference>
<dbReference type="PANTHER" id="PTHR43711">
    <property type="entry name" value="TWO-COMPONENT HISTIDINE KINASE"/>
    <property type="match status" value="1"/>
</dbReference>
<dbReference type="InterPro" id="IPR004358">
    <property type="entry name" value="Sig_transdc_His_kin-like_C"/>
</dbReference>
<proteinExistence type="predicted"/>
<dbReference type="SUPFAM" id="SSF55874">
    <property type="entry name" value="ATPase domain of HSP90 chaperone/DNA topoisomerase II/histidine kinase"/>
    <property type="match status" value="1"/>
</dbReference>
<name>D2QBY1_SPILD</name>
<sequence>MALSAISSQFLNRHSEIVELIIQKNWRLTALGPLEEWPQSLQTTLSICLHSRFPILFWWGPEFKMIYNDAYAPLLGNKHPAAFGSRGDQVWGEVWDSIGPRLTQVMKSGESTWSENERFTINRHGFLEEGYFTFSYSPIYVESGKIGGVFTVVTETTQVILAQQQLRLQHDQIEQINGELESKIQQRTQGLHDSLAALEKTKLELAQALLLEQALSKLKSQFVAMASHEFRTPLTVIKTSVDLVEKYTEHLKDLPIQKHFDRIGIAINHLITTLEDFLLMGQLDEGQTKVKPYPFNLVDAVNQLILDIEVLVKPNQRVESQIECFTSIYMDATLLRKILLNLLINAIKYSGSDSTIRIQGACADGLLTLSVIDQGIGIAEEEQPHIFERFFRAPNATTIAGTGLGLYIVRHYVGLLNGQVSLSSELNKGTTVTLTFPC</sequence>
<dbReference type="InterPro" id="IPR003594">
    <property type="entry name" value="HATPase_dom"/>
</dbReference>
<dbReference type="CDD" id="cd00075">
    <property type="entry name" value="HATPase"/>
    <property type="match status" value="1"/>
</dbReference>
<dbReference type="Gene3D" id="1.10.287.130">
    <property type="match status" value="1"/>
</dbReference>
<dbReference type="Pfam" id="PF02518">
    <property type="entry name" value="HATPase_c"/>
    <property type="match status" value="1"/>
</dbReference>
<protein>
    <recommendedName>
        <fullName evidence="2">histidine kinase</fullName>
        <ecNumber evidence="2">2.7.13.3</ecNumber>
    </recommendedName>
</protein>
<dbReference type="InterPro" id="IPR005467">
    <property type="entry name" value="His_kinase_dom"/>
</dbReference>
<dbReference type="EC" id="2.7.13.3" evidence="2"/>
<feature type="domain" description="Histidine kinase" evidence="7">
    <location>
        <begin position="225"/>
        <end position="438"/>
    </location>
</feature>
<dbReference type="SMART" id="SM00387">
    <property type="entry name" value="HATPase_c"/>
    <property type="match status" value="1"/>
</dbReference>
<dbReference type="PANTHER" id="PTHR43711:SF26">
    <property type="entry name" value="SENSOR HISTIDINE KINASE RCSC"/>
    <property type="match status" value="1"/>
</dbReference>
<accession>D2QBY1</accession>
<dbReference type="GO" id="GO:0000155">
    <property type="term" value="F:phosphorelay sensor kinase activity"/>
    <property type="evidence" value="ECO:0007669"/>
    <property type="project" value="InterPro"/>
</dbReference>
<dbReference type="SMART" id="SM00388">
    <property type="entry name" value="HisKA"/>
    <property type="match status" value="1"/>
</dbReference>
<dbReference type="AlphaFoldDB" id="D2QBY1"/>
<dbReference type="SUPFAM" id="SSF47384">
    <property type="entry name" value="Homodimeric domain of signal transducing histidine kinase"/>
    <property type="match status" value="1"/>
</dbReference>
<evidence type="ECO:0000313" key="8">
    <source>
        <dbReference type="EMBL" id="ADB39716.1"/>
    </source>
</evidence>
<dbReference type="EMBL" id="CP001769">
    <property type="protein sequence ID" value="ADB39716.1"/>
    <property type="molecule type" value="Genomic_DNA"/>
</dbReference>
<dbReference type="InterPro" id="IPR050736">
    <property type="entry name" value="Sensor_HK_Regulatory"/>
</dbReference>
<evidence type="ECO:0000256" key="2">
    <source>
        <dbReference type="ARBA" id="ARBA00012438"/>
    </source>
</evidence>
<keyword evidence="9" id="KW-1185">Reference proteome</keyword>
<keyword evidence="3" id="KW-0597">Phosphoprotein</keyword>
<dbReference type="InterPro" id="IPR036890">
    <property type="entry name" value="HATPase_C_sf"/>
</dbReference>
<dbReference type="Gene3D" id="3.30.565.10">
    <property type="entry name" value="Histidine kinase-like ATPase, C-terminal domain"/>
    <property type="match status" value="1"/>
</dbReference>
<keyword evidence="5 8" id="KW-0418">Kinase</keyword>
<dbReference type="Gene3D" id="3.30.450.20">
    <property type="entry name" value="PAS domain"/>
    <property type="match status" value="1"/>
</dbReference>
<dbReference type="Proteomes" id="UP000002028">
    <property type="component" value="Chromosome"/>
</dbReference>
<evidence type="ECO:0000313" key="9">
    <source>
        <dbReference type="Proteomes" id="UP000002028"/>
    </source>
</evidence>